<organism evidence="2 3">
    <name type="scientific">Actinomadura adrarensis</name>
    <dbReference type="NCBI Taxonomy" id="1819600"/>
    <lineage>
        <taxon>Bacteria</taxon>
        <taxon>Bacillati</taxon>
        <taxon>Actinomycetota</taxon>
        <taxon>Actinomycetes</taxon>
        <taxon>Streptosporangiales</taxon>
        <taxon>Thermomonosporaceae</taxon>
        <taxon>Actinomadura</taxon>
    </lineage>
</organism>
<evidence type="ECO:0000313" key="3">
    <source>
        <dbReference type="Proteomes" id="UP001597083"/>
    </source>
</evidence>
<evidence type="ECO:0000313" key="2">
    <source>
        <dbReference type="EMBL" id="MFD0854319.1"/>
    </source>
</evidence>
<gene>
    <name evidence="2" type="ORF">ACFQ07_18920</name>
</gene>
<dbReference type="EMBL" id="JBHTIR010002852">
    <property type="protein sequence ID" value="MFD0854319.1"/>
    <property type="molecule type" value="Genomic_DNA"/>
</dbReference>
<keyword evidence="3" id="KW-1185">Reference proteome</keyword>
<reference evidence="3" key="1">
    <citation type="journal article" date="2019" name="Int. J. Syst. Evol. Microbiol.">
        <title>The Global Catalogue of Microorganisms (GCM) 10K type strain sequencing project: providing services to taxonomists for standard genome sequencing and annotation.</title>
        <authorList>
            <consortium name="The Broad Institute Genomics Platform"/>
            <consortium name="The Broad Institute Genome Sequencing Center for Infectious Disease"/>
            <person name="Wu L."/>
            <person name="Ma J."/>
        </authorList>
    </citation>
    <scope>NUCLEOTIDE SEQUENCE [LARGE SCALE GENOMIC DNA]</scope>
    <source>
        <strain evidence="3">JCM 31696</strain>
    </source>
</reference>
<dbReference type="Pfam" id="PF01774">
    <property type="entry name" value="UreD"/>
    <property type="match status" value="1"/>
</dbReference>
<feature type="non-terminal residue" evidence="2">
    <location>
        <position position="1"/>
    </location>
</feature>
<protein>
    <submittedName>
        <fullName evidence="2">Urease accessory protein UreD</fullName>
    </submittedName>
</protein>
<dbReference type="InterPro" id="IPR002669">
    <property type="entry name" value="UreD"/>
</dbReference>
<sequence>HLDYAPEPTVAAAGCHHRAVARITLAEDATLRWYEELILGRHKEQPGRHTSRFDVTLNGVPLLRHELRLDDPAVYGSRAVLGDARAIGSILLVGPNLPRTSHTDEDLSVLPLAGPGVLITATAPNSAVLRHRLEQAEKSTTS</sequence>
<proteinExistence type="predicted"/>
<dbReference type="Proteomes" id="UP001597083">
    <property type="component" value="Unassembled WGS sequence"/>
</dbReference>
<keyword evidence="1" id="KW-0143">Chaperone</keyword>
<comment type="caution">
    <text evidence="2">The sequence shown here is derived from an EMBL/GenBank/DDBJ whole genome shotgun (WGS) entry which is preliminary data.</text>
</comment>
<evidence type="ECO:0000256" key="1">
    <source>
        <dbReference type="ARBA" id="ARBA00023186"/>
    </source>
</evidence>
<accession>A0ABW3CK17</accession>
<name>A0ABW3CK17_9ACTN</name>